<sequence length="746" mass="84131">MSTELIDRVSERLSYFNVKIAHIFTETALEPDLGAKVEDLPLGGNLKQMLKQVGIHRLYKFQEEAYNKISHGNNVMIVSGTGTGKTEAFLIPLLDLALKGERSVLVYPTKALARDQLERVRRLASPLGVEMGVFDGDTPEKERKRLYENPPHILITNPDMIHIGLPLSYRFRRLIRTADHFVFDEVHSYDGVLGSHIRMISDRLRELTDYHVIGSSATIDASPYLFEELFGVKGEIIYGSPRRKGVAIHALLNIGSASRWTLSAYLTAFLVKEGYKVLTFVDSQQMAELIAKITARFGEENIHVHRAGINKEDRLKVEESIKSGKIKGVIATPTLELGIDIGDLDVVIMAENPPNYTKYLQRAGRAGRRSKIGYIFTLLGEDPIDTYYLRKPTEFFNRKVLPLTFDVSNKEVVKIHAAAYLAEKGSLRLGRVIPKAWVKAYEELVKDGKVKIENNVVSALPPLYSYVRSTYLRSTGPIVGLYDRDGNRLGERELPVALYDIYPQAIYFISKRNYIVEDVKLDSLRATLRRAKDDLSYYTKPVYSTHLLSFEEIEERKVFGLPVKYGISEIMISVDGFATYEISGNKNKPKQEFFYKEPIIFTYTTKGVLIKHPILEEFNEFDSIEAYHATEHVLISSARVVAGASMTDLAGISYPTGHVVIYDSVVGGSGVSKLLYDRLEEAYDISIDITGKCDCEDGCPKCIYSPYCGNNNKMLSRRKSHRLMTKIKLGEFDNSVEQNINGKPIV</sequence>
<dbReference type="Pfam" id="PF00270">
    <property type="entry name" value="DEAD"/>
    <property type="match status" value="1"/>
</dbReference>
<dbReference type="InterPro" id="IPR001650">
    <property type="entry name" value="Helicase_C-like"/>
</dbReference>
<dbReference type="AlphaFoldDB" id="A0A0U2NA05"/>
<dbReference type="PaxDb" id="1435377-SUSAZ_01420"/>
<dbReference type="PROSITE" id="PS51192">
    <property type="entry name" value="HELICASE_ATP_BIND_1"/>
    <property type="match status" value="1"/>
</dbReference>
<feature type="domain" description="Helicase C-terminal" evidence="4">
    <location>
        <begin position="265"/>
        <end position="413"/>
    </location>
</feature>
<dbReference type="PROSITE" id="PS51194">
    <property type="entry name" value="HELICASE_CTER"/>
    <property type="match status" value="1"/>
</dbReference>
<dbReference type="CDD" id="cd18797">
    <property type="entry name" value="SF2_C_Hrq"/>
    <property type="match status" value="1"/>
</dbReference>
<dbReference type="GeneID" id="14550811"/>
<dbReference type="Pfam" id="PF00271">
    <property type="entry name" value="Helicase_C"/>
    <property type="match status" value="1"/>
</dbReference>
<gene>
    <name evidence="5" type="ORF">ATY89_04875</name>
    <name evidence="6" type="ORF">ATZ20_07900</name>
</gene>
<accession>A0A0U2NA05</accession>
<dbReference type="GO" id="GO:0005524">
    <property type="term" value="F:ATP binding"/>
    <property type="evidence" value="ECO:0007669"/>
    <property type="project" value="UniProtKB-KW"/>
</dbReference>
<dbReference type="GO" id="GO:0003676">
    <property type="term" value="F:nucleic acid binding"/>
    <property type="evidence" value="ECO:0007669"/>
    <property type="project" value="InterPro"/>
</dbReference>
<dbReference type="InterPro" id="IPR014001">
    <property type="entry name" value="Helicase_ATP-bd"/>
</dbReference>
<protein>
    <submittedName>
        <fullName evidence="5">DEAD/DEAH box helicase</fullName>
    </submittedName>
</protein>
<dbReference type="EMBL" id="CP013695">
    <property type="protein sequence ID" value="ALU32070.1"/>
    <property type="molecule type" value="Genomic_DNA"/>
</dbReference>
<evidence type="ECO:0000313" key="7">
    <source>
        <dbReference type="Proteomes" id="UP000060043"/>
    </source>
</evidence>
<evidence type="ECO:0000256" key="2">
    <source>
        <dbReference type="ARBA" id="ARBA00022840"/>
    </source>
</evidence>
<dbReference type="GO" id="GO:0036297">
    <property type="term" value="P:interstrand cross-link repair"/>
    <property type="evidence" value="ECO:0007669"/>
    <property type="project" value="TreeGrafter"/>
</dbReference>
<dbReference type="Proteomes" id="UP000060043">
    <property type="component" value="Chromosome"/>
</dbReference>
<keyword evidence="2" id="KW-0067">ATP-binding</keyword>
<dbReference type="SUPFAM" id="SSF52540">
    <property type="entry name" value="P-loop containing nucleoside triphosphate hydrolases"/>
    <property type="match status" value="1"/>
</dbReference>
<dbReference type="SMART" id="SM00487">
    <property type="entry name" value="DEXDc"/>
    <property type="match status" value="1"/>
</dbReference>
<evidence type="ECO:0000313" key="8">
    <source>
        <dbReference type="Proteomes" id="UP000065473"/>
    </source>
</evidence>
<dbReference type="OMA" id="GAVHLHQ"/>
<dbReference type="PANTHER" id="PTHR47957:SF3">
    <property type="entry name" value="ATP-DEPENDENT HELICASE HRQ1"/>
    <property type="match status" value="1"/>
</dbReference>
<evidence type="ECO:0000256" key="1">
    <source>
        <dbReference type="ARBA" id="ARBA00022741"/>
    </source>
</evidence>
<feature type="domain" description="Helicase ATP-binding" evidence="3">
    <location>
        <begin position="66"/>
        <end position="237"/>
    </location>
</feature>
<name>A0A0U2NA05_9CREN</name>
<dbReference type="SMART" id="SM00490">
    <property type="entry name" value="HELICc"/>
    <property type="match status" value="1"/>
</dbReference>
<dbReference type="PANTHER" id="PTHR47957">
    <property type="entry name" value="ATP-DEPENDENT HELICASE HRQ1"/>
    <property type="match status" value="1"/>
</dbReference>
<evidence type="ECO:0000313" key="5">
    <source>
        <dbReference type="EMBL" id="ALU29341.1"/>
    </source>
</evidence>
<evidence type="ECO:0000259" key="4">
    <source>
        <dbReference type="PROSITE" id="PS51194"/>
    </source>
</evidence>
<proteinExistence type="predicted"/>
<dbReference type="EMBL" id="CP013694">
    <property type="protein sequence ID" value="ALU29341.1"/>
    <property type="molecule type" value="Genomic_DNA"/>
</dbReference>
<dbReference type="GO" id="GO:0006289">
    <property type="term" value="P:nucleotide-excision repair"/>
    <property type="evidence" value="ECO:0007669"/>
    <property type="project" value="TreeGrafter"/>
</dbReference>
<dbReference type="InterPro" id="IPR018973">
    <property type="entry name" value="MZB"/>
</dbReference>
<keyword evidence="5" id="KW-0347">Helicase</keyword>
<evidence type="ECO:0000313" key="6">
    <source>
        <dbReference type="EMBL" id="ALU32070.1"/>
    </source>
</evidence>
<reference evidence="7 8" key="1">
    <citation type="submission" date="2015-12" db="EMBL/GenBank/DDBJ databases">
        <title>A stable core within a dynamic pangenome in Sulfolobus acidocaldarius.</title>
        <authorList>
            <person name="Anderson R."/>
            <person name="Kouris A."/>
            <person name="Seward C."/>
            <person name="Campbell K."/>
            <person name="Whitaker R."/>
        </authorList>
    </citation>
    <scope>NUCLEOTIDE SEQUENCE [LARGE SCALE GENOMIC DNA]</scope>
    <source>
        <strain evidence="5 8">GG12-C01-09</strain>
        <strain evidence="6 7">NG05B_CO5_07</strain>
    </source>
</reference>
<dbReference type="Pfam" id="PF09369">
    <property type="entry name" value="MZB"/>
    <property type="match status" value="1"/>
</dbReference>
<evidence type="ECO:0000259" key="3">
    <source>
        <dbReference type="PROSITE" id="PS51192"/>
    </source>
</evidence>
<dbReference type="InterPro" id="IPR027417">
    <property type="entry name" value="P-loop_NTPase"/>
</dbReference>
<dbReference type="STRING" id="1435377.SUSAZ_01420"/>
<dbReference type="OrthoDB" id="36796at2157"/>
<dbReference type="InterPro" id="IPR011545">
    <property type="entry name" value="DEAD/DEAH_box_helicase_dom"/>
</dbReference>
<keyword evidence="1" id="KW-0547">Nucleotide-binding</keyword>
<organism evidence="5 8">
    <name type="scientific">Sulfolobus acidocaldarius</name>
    <dbReference type="NCBI Taxonomy" id="2285"/>
    <lineage>
        <taxon>Archaea</taxon>
        <taxon>Thermoproteota</taxon>
        <taxon>Thermoprotei</taxon>
        <taxon>Sulfolobales</taxon>
        <taxon>Sulfolobaceae</taxon>
        <taxon>Sulfolobus</taxon>
    </lineage>
</organism>
<dbReference type="RefSeq" id="WP_011277199.1">
    <property type="nucleotide sequence ID" value="NZ_BHWZ01000001.1"/>
</dbReference>
<dbReference type="Gene3D" id="3.40.50.300">
    <property type="entry name" value="P-loop containing nucleotide triphosphate hydrolases"/>
    <property type="match status" value="2"/>
</dbReference>
<dbReference type="Proteomes" id="UP000065473">
    <property type="component" value="Chromosome"/>
</dbReference>
<keyword evidence="5" id="KW-0378">Hydrolase</keyword>
<dbReference type="GO" id="GO:0043138">
    <property type="term" value="F:3'-5' DNA helicase activity"/>
    <property type="evidence" value="ECO:0007669"/>
    <property type="project" value="TreeGrafter"/>
</dbReference>